<protein>
    <submittedName>
        <fullName evidence="2">Uncharacterized protein</fullName>
    </submittedName>
</protein>
<name>A0A6J4Q1G0_9PSEU</name>
<feature type="compositionally biased region" description="Low complexity" evidence="1">
    <location>
        <begin position="38"/>
        <end position="49"/>
    </location>
</feature>
<accession>A0A6J4Q1G0</accession>
<dbReference type="EMBL" id="CADCUS010000449">
    <property type="protein sequence ID" value="CAA9428112.1"/>
    <property type="molecule type" value="Genomic_DNA"/>
</dbReference>
<gene>
    <name evidence="2" type="ORF">AVDCRST_MAG66-3092</name>
</gene>
<feature type="compositionally biased region" description="Basic residues" evidence="1">
    <location>
        <begin position="115"/>
        <end position="131"/>
    </location>
</feature>
<feature type="region of interest" description="Disordered" evidence="1">
    <location>
        <begin position="1"/>
        <end position="191"/>
    </location>
</feature>
<feature type="compositionally biased region" description="Low complexity" evidence="1">
    <location>
        <begin position="86"/>
        <end position="98"/>
    </location>
</feature>
<reference evidence="2" key="1">
    <citation type="submission" date="2020-02" db="EMBL/GenBank/DDBJ databases">
        <authorList>
            <person name="Meier V. D."/>
        </authorList>
    </citation>
    <scope>NUCLEOTIDE SEQUENCE</scope>
    <source>
        <strain evidence="2">AVDCRST_MAG66</strain>
    </source>
</reference>
<evidence type="ECO:0000313" key="2">
    <source>
        <dbReference type="EMBL" id="CAA9428112.1"/>
    </source>
</evidence>
<dbReference type="AlphaFoldDB" id="A0A6J4Q1G0"/>
<sequence>CASTRARGPPSSQVTTTAPGPAGVQVARANRPGASRTVGSPASAVSGASVERRSMPAHGTVRPGPLTAAPASRCPRRRRARRRLSSTRTSTAARGTSWRARRTRASRVGGTGPPRRGHRPARPVPTRRIRPVAHPERGSPSRVAGTPGPARRVPSGGEVVAGEPAVTSRWPGPPPEWGRSPLTATVPVTHD</sequence>
<evidence type="ECO:0000256" key="1">
    <source>
        <dbReference type="SAM" id="MobiDB-lite"/>
    </source>
</evidence>
<proteinExistence type="predicted"/>
<feature type="non-terminal residue" evidence="2">
    <location>
        <position position="1"/>
    </location>
</feature>
<feature type="non-terminal residue" evidence="2">
    <location>
        <position position="191"/>
    </location>
</feature>
<organism evidence="2">
    <name type="scientific">uncultured Pseudonocardia sp</name>
    <dbReference type="NCBI Taxonomy" id="211455"/>
    <lineage>
        <taxon>Bacteria</taxon>
        <taxon>Bacillati</taxon>
        <taxon>Actinomycetota</taxon>
        <taxon>Actinomycetes</taxon>
        <taxon>Pseudonocardiales</taxon>
        <taxon>Pseudonocardiaceae</taxon>
        <taxon>Pseudonocardia</taxon>
        <taxon>environmental samples</taxon>
    </lineage>
</organism>
<feature type="compositionally biased region" description="Basic residues" evidence="1">
    <location>
        <begin position="74"/>
        <end position="85"/>
    </location>
</feature>